<feature type="compositionally biased region" description="Basic and acidic residues" evidence="1">
    <location>
        <begin position="51"/>
        <end position="63"/>
    </location>
</feature>
<accession>A0A6J5WXR0</accession>
<evidence type="ECO:0000313" key="2">
    <source>
        <dbReference type="EMBL" id="CAB4304817.1"/>
    </source>
</evidence>
<dbReference type="AlphaFoldDB" id="A0A6J5WXR0"/>
<proteinExistence type="predicted"/>
<organism evidence="2 3">
    <name type="scientific">Prunus armeniaca</name>
    <name type="common">Apricot</name>
    <name type="synonym">Armeniaca vulgaris</name>
    <dbReference type="NCBI Taxonomy" id="36596"/>
    <lineage>
        <taxon>Eukaryota</taxon>
        <taxon>Viridiplantae</taxon>
        <taxon>Streptophyta</taxon>
        <taxon>Embryophyta</taxon>
        <taxon>Tracheophyta</taxon>
        <taxon>Spermatophyta</taxon>
        <taxon>Magnoliopsida</taxon>
        <taxon>eudicotyledons</taxon>
        <taxon>Gunneridae</taxon>
        <taxon>Pentapetalae</taxon>
        <taxon>rosids</taxon>
        <taxon>fabids</taxon>
        <taxon>Rosales</taxon>
        <taxon>Rosaceae</taxon>
        <taxon>Amygdaloideae</taxon>
        <taxon>Amygdaleae</taxon>
        <taxon>Prunus</taxon>
    </lineage>
</organism>
<name>A0A6J5WXR0_PRUAR</name>
<feature type="region of interest" description="Disordered" evidence="1">
    <location>
        <begin position="41"/>
        <end position="70"/>
    </location>
</feature>
<sequence length="99" mass="10919">MIKFETVEKGLMGQFIAGLSELEMESLCQIMVVGFTQLPAKPKIDTQSGDSKGRGSESLRGLEDVDGGGRAGKLSRLERILRENGESCAYHVTFKRKIR</sequence>
<dbReference type="Proteomes" id="UP000507245">
    <property type="component" value="Unassembled WGS sequence"/>
</dbReference>
<protein>
    <submittedName>
        <fullName evidence="2">Uncharacterized protein</fullName>
    </submittedName>
</protein>
<reference evidence="3" key="1">
    <citation type="journal article" date="2020" name="Genome Biol.">
        <title>Gamete binning: chromosome-level and haplotype-resolved genome assembly enabled by high-throughput single-cell sequencing of gamete genomes.</title>
        <authorList>
            <person name="Campoy J.A."/>
            <person name="Sun H."/>
            <person name="Goel M."/>
            <person name="Jiao W.-B."/>
            <person name="Folz-Donahue K."/>
            <person name="Wang N."/>
            <person name="Rubio M."/>
            <person name="Liu C."/>
            <person name="Kukat C."/>
            <person name="Ruiz D."/>
            <person name="Huettel B."/>
            <person name="Schneeberger K."/>
        </authorList>
    </citation>
    <scope>NUCLEOTIDE SEQUENCE [LARGE SCALE GENOMIC DNA]</scope>
    <source>
        <strain evidence="3">cv. Rojo Pasion</strain>
    </source>
</reference>
<gene>
    <name evidence="2" type="ORF">ORAREDHAP_LOCUS22590</name>
</gene>
<dbReference type="EMBL" id="CAEKKB010000003">
    <property type="protein sequence ID" value="CAB4304817.1"/>
    <property type="molecule type" value="Genomic_DNA"/>
</dbReference>
<keyword evidence="3" id="KW-1185">Reference proteome</keyword>
<evidence type="ECO:0000313" key="3">
    <source>
        <dbReference type="Proteomes" id="UP000507245"/>
    </source>
</evidence>
<evidence type="ECO:0000256" key="1">
    <source>
        <dbReference type="SAM" id="MobiDB-lite"/>
    </source>
</evidence>